<dbReference type="EMBL" id="AP014957">
    <property type="protein sequence ID" value="BAS75495.1"/>
    <property type="molecule type" value="Genomic_DNA"/>
</dbReference>
<dbReference type="Proteomes" id="UP000059680">
    <property type="component" value="Chromosome 1"/>
</dbReference>
<feature type="non-terminal residue" evidence="2">
    <location>
        <position position="1"/>
    </location>
</feature>
<sequence length="314" mass="32898">VISGGVFTNQLARVQHALVTTPPSPLLGSHSLSGPCPFSSSVPPPPSHSLISLAHSLARTAPAGSTHARIAIAVRGGGEEIEVSRSLVGWLHGERWRGALLAAAEREQRGIRWCGAVSDGARGGGGGGGGARRRRQEEGLEAGDAAAAAAAAAAVAGRKRVMVVVDDTSGAKHAMMWALTHVANKGDFLTLLHVLPYAGAGRGEETPSLANSLGTLCKACRPEVEVEALVIQGPKLATVLSQVKKLEASVLVLSQSKPSHFCWLSCILRSSSEEFVEQCINQAECLTLAVRKQSKGVGGYLISTRWQKNFWLLA</sequence>
<feature type="domain" description="UspA" evidence="1">
    <location>
        <begin position="158"/>
        <end position="291"/>
    </location>
</feature>
<dbReference type="PANTHER" id="PTHR47125">
    <property type="entry name" value="ADENINE NUCLEOTIDE ALPHA HYDROLASES-LIKE SUPERFAMILY PROTEIN"/>
    <property type="match status" value="1"/>
</dbReference>
<gene>
    <name evidence="2" type="ordered locus">Os01g0875300</name>
    <name evidence="2" type="ORF">OSNPB_010875300</name>
</gene>
<name>A0A0P0VB72_ORYSJ</name>
<dbReference type="Gene3D" id="3.40.50.620">
    <property type="entry name" value="HUPs"/>
    <property type="match status" value="1"/>
</dbReference>
<dbReference type="InterPro" id="IPR014729">
    <property type="entry name" value="Rossmann-like_a/b/a_fold"/>
</dbReference>
<keyword evidence="3" id="KW-1185">Reference proteome</keyword>
<dbReference type="Gramene" id="Os01t0875300-00">
    <property type="protein sequence ID" value="Os01t0875300-00"/>
    <property type="gene ID" value="Os01g0875300"/>
</dbReference>
<evidence type="ECO:0000313" key="2">
    <source>
        <dbReference type="EMBL" id="BAS75495.1"/>
    </source>
</evidence>
<evidence type="ECO:0000313" key="3">
    <source>
        <dbReference type="Proteomes" id="UP000059680"/>
    </source>
</evidence>
<dbReference type="eggNOG" id="ENOG502QQZK">
    <property type="taxonomic scope" value="Eukaryota"/>
</dbReference>
<dbReference type="AlphaFoldDB" id="A0A0P0VB72"/>
<dbReference type="CDD" id="cd00293">
    <property type="entry name" value="USP-like"/>
    <property type="match status" value="1"/>
</dbReference>
<reference evidence="2 3" key="2">
    <citation type="journal article" date="2013" name="Plant Cell Physiol.">
        <title>Rice Annotation Project Database (RAP-DB): an integrative and interactive database for rice genomics.</title>
        <authorList>
            <person name="Sakai H."/>
            <person name="Lee S.S."/>
            <person name="Tanaka T."/>
            <person name="Numa H."/>
            <person name="Kim J."/>
            <person name="Kawahara Y."/>
            <person name="Wakimoto H."/>
            <person name="Yang C.C."/>
            <person name="Iwamoto M."/>
            <person name="Abe T."/>
            <person name="Yamada Y."/>
            <person name="Muto A."/>
            <person name="Inokuchi H."/>
            <person name="Ikemura T."/>
            <person name="Matsumoto T."/>
            <person name="Sasaki T."/>
            <person name="Itoh T."/>
        </authorList>
    </citation>
    <scope>NUCLEOTIDE SEQUENCE [LARGE SCALE GENOMIC DNA]</scope>
    <source>
        <strain evidence="3">cv. Nipponbare</strain>
    </source>
</reference>
<proteinExistence type="predicted"/>
<organism evidence="2 3">
    <name type="scientific">Oryza sativa subsp. japonica</name>
    <name type="common">Rice</name>
    <dbReference type="NCBI Taxonomy" id="39947"/>
    <lineage>
        <taxon>Eukaryota</taxon>
        <taxon>Viridiplantae</taxon>
        <taxon>Streptophyta</taxon>
        <taxon>Embryophyta</taxon>
        <taxon>Tracheophyta</taxon>
        <taxon>Spermatophyta</taxon>
        <taxon>Magnoliopsida</taxon>
        <taxon>Liliopsida</taxon>
        <taxon>Poales</taxon>
        <taxon>Poaceae</taxon>
        <taxon>BOP clade</taxon>
        <taxon>Oryzoideae</taxon>
        <taxon>Oryzeae</taxon>
        <taxon>Oryzinae</taxon>
        <taxon>Oryza</taxon>
        <taxon>Oryza sativa</taxon>
    </lineage>
</organism>
<reference evidence="2 3" key="3">
    <citation type="journal article" date="2013" name="Rice">
        <title>Improvement of the Oryza sativa Nipponbare reference genome using next generation sequence and optical map data.</title>
        <authorList>
            <person name="Kawahara Y."/>
            <person name="de la Bastide M."/>
            <person name="Hamilton J.P."/>
            <person name="Kanamori H."/>
            <person name="McCombie W.R."/>
            <person name="Ouyang S."/>
            <person name="Schwartz D.C."/>
            <person name="Tanaka T."/>
            <person name="Wu J."/>
            <person name="Zhou S."/>
            <person name="Childs K.L."/>
            <person name="Davidson R.M."/>
            <person name="Lin H."/>
            <person name="Quesada-Ocampo L."/>
            <person name="Vaillancourt B."/>
            <person name="Sakai H."/>
            <person name="Lee S.S."/>
            <person name="Kim J."/>
            <person name="Numa H."/>
            <person name="Itoh T."/>
            <person name="Buell C.R."/>
            <person name="Matsumoto T."/>
        </authorList>
    </citation>
    <scope>NUCLEOTIDE SEQUENCE [LARGE SCALE GENOMIC DNA]</scope>
    <source>
        <strain evidence="3">cv. Nipponbare</strain>
    </source>
</reference>
<protein>
    <submittedName>
        <fullName evidence="2">Os01g0875300 protein</fullName>
    </submittedName>
</protein>
<accession>A0A0P0VB72</accession>
<reference evidence="3" key="1">
    <citation type="journal article" date="2005" name="Nature">
        <title>The map-based sequence of the rice genome.</title>
        <authorList>
            <consortium name="International rice genome sequencing project (IRGSP)"/>
            <person name="Matsumoto T."/>
            <person name="Wu J."/>
            <person name="Kanamori H."/>
            <person name="Katayose Y."/>
            <person name="Fujisawa M."/>
            <person name="Namiki N."/>
            <person name="Mizuno H."/>
            <person name="Yamamoto K."/>
            <person name="Antonio B.A."/>
            <person name="Baba T."/>
            <person name="Sakata K."/>
            <person name="Nagamura Y."/>
            <person name="Aoki H."/>
            <person name="Arikawa K."/>
            <person name="Arita K."/>
            <person name="Bito T."/>
            <person name="Chiden Y."/>
            <person name="Fujitsuka N."/>
            <person name="Fukunaka R."/>
            <person name="Hamada M."/>
            <person name="Harada C."/>
            <person name="Hayashi A."/>
            <person name="Hijishita S."/>
            <person name="Honda M."/>
            <person name="Hosokawa S."/>
            <person name="Ichikawa Y."/>
            <person name="Idonuma A."/>
            <person name="Iijima M."/>
            <person name="Ikeda M."/>
            <person name="Ikeno M."/>
            <person name="Ito K."/>
            <person name="Ito S."/>
            <person name="Ito T."/>
            <person name="Ito Y."/>
            <person name="Ito Y."/>
            <person name="Iwabuchi A."/>
            <person name="Kamiya K."/>
            <person name="Karasawa W."/>
            <person name="Kurita K."/>
            <person name="Katagiri S."/>
            <person name="Kikuta A."/>
            <person name="Kobayashi H."/>
            <person name="Kobayashi N."/>
            <person name="Machita K."/>
            <person name="Maehara T."/>
            <person name="Masukawa M."/>
            <person name="Mizubayashi T."/>
            <person name="Mukai Y."/>
            <person name="Nagasaki H."/>
            <person name="Nagata Y."/>
            <person name="Naito S."/>
            <person name="Nakashima M."/>
            <person name="Nakama Y."/>
            <person name="Nakamichi Y."/>
            <person name="Nakamura M."/>
            <person name="Meguro A."/>
            <person name="Negishi M."/>
            <person name="Ohta I."/>
            <person name="Ohta T."/>
            <person name="Okamoto M."/>
            <person name="Ono N."/>
            <person name="Saji S."/>
            <person name="Sakaguchi M."/>
            <person name="Sakai K."/>
            <person name="Shibata M."/>
            <person name="Shimokawa T."/>
            <person name="Song J."/>
            <person name="Takazaki Y."/>
            <person name="Terasawa K."/>
            <person name="Tsugane M."/>
            <person name="Tsuji K."/>
            <person name="Ueda S."/>
            <person name="Waki K."/>
            <person name="Yamagata H."/>
            <person name="Yamamoto M."/>
            <person name="Yamamoto S."/>
            <person name="Yamane H."/>
            <person name="Yoshiki S."/>
            <person name="Yoshihara R."/>
            <person name="Yukawa K."/>
            <person name="Zhong H."/>
            <person name="Yano M."/>
            <person name="Yuan Q."/>
            <person name="Ouyang S."/>
            <person name="Liu J."/>
            <person name="Jones K.M."/>
            <person name="Gansberger K."/>
            <person name="Moffat K."/>
            <person name="Hill J."/>
            <person name="Bera J."/>
            <person name="Fadrosh D."/>
            <person name="Jin S."/>
            <person name="Johri S."/>
            <person name="Kim M."/>
            <person name="Overton L."/>
            <person name="Reardon M."/>
            <person name="Tsitrin T."/>
            <person name="Vuong H."/>
            <person name="Weaver B."/>
            <person name="Ciecko A."/>
            <person name="Tallon L."/>
            <person name="Jackson J."/>
            <person name="Pai G."/>
            <person name="Aken S.V."/>
            <person name="Utterback T."/>
            <person name="Reidmuller S."/>
            <person name="Feldblyum T."/>
            <person name="Hsiao J."/>
            <person name="Zismann V."/>
            <person name="Iobst S."/>
            <person name="de Vazeille A.R."/>
            <person name="Buell C.R."/>
            <person name="Ying K."/>
            <person name="Li Y."/>
            <person name="Lu T."/>
            <person name="Huang Y."/>
            <person name="Zhao Q."/>
            <person name="Feng Q."/>
            <person name="Zhang L."/>
            <person name="Zhu J."/>
            <person name="Weng Q."/>
            <person name="Mu J."/>
            <person name="Lu Y."/>
            <person name="Fan D."/>
            <person name="Liu Y."/>
            <person name="Guan J."/>
            <person name="Zhang Y."/>
            <person name="Yu S."/>
            <person name="Liu X."/>
            <person name="Zhang Y."/>
            <person name="Hong G."/>
            <person name="Han B."/>
            <person name="Choisne N."/>
            <person name="Demange N."/>
            <person name="Orjeda G."/>
            <person name="Samain S."/>
            <person name="Cattolico L."/>
            <person name="Pelletier E."/>
            <person name="Couloux A."/>
            <person name="Segurens B."/>
            <person name="Wincker P."/>
            <person name="D'Hont A."/>
            <person name="Scarpelli C."/>
            <person name="Weissenbach J."/>
            <person name="Salanoubat M."/>
            <person name="Quetier F."/>
            <person name="Yu Y."/>
            <person name="Kim H.R."/>
            <person name="Rambo T."/>
            <person name="Currie J."/>
            <person name="Collura K."/>
            <person name="Luo M."/>
            <person name="Yang T."/>
            <person name="Ammiraju J.S.S."/>
            <person name="Engler F."/>
            <person name="Soderlund C."/>
            <person name="Wing R.A."/>
            <person name="Palmer L.E."/>
            <person name="de la Bastide M."/>
            <person name="Spiegel L."/>
            <person name="Nascimento L."/>
            <person name="Zutavern T."/>
            <person name="O'Shaughnessy A."/>
            <person name="Dike S."/>
            <person name="Dedhia N."/>
            <person name="Preston R."/>
            <person name="Balija V."/>
            <person name="McCombie W.R."/>
            <person name="Chow T."/>
            <person name="Chen H."/>
            <person name="Chung M."/>
            <person name="Chen C."/>
            <person name="Shaw J."/>
            <person name="Wu H."/>
            <person name="Hsiao K."/>
            <person name="Chao Y."/>
            <person name="Chu M."/>
            <person name="Cheng C."/>
            <person name="Hour A."/>
            <person name="Lee P."/>
            <person name="Lin S."/>
            <person name="Lin Y."/>
            <person name="Liou J."/>
            <person name="Liu S."/>
            <person name="Hsing Y."/>
            <person name="Raghuvanshi S."/>
            <person name="Mohanty A."/>
            <person name="Bharti A.K."/>
            <person name="Gaur A."/>
            <person name="Gupta V."/>
            <person name="Kumar D."/>
            <person name="Ravi V."/>
            <person name="Vij S."/>
            <person name="Kapur A."/>
            <person name="Khurana P."/>
            <person name="Khurana P."/>
            <person name="Khurana J.P."/>
            <person name="Tyagi A.K."/>
            <person name="Gaikwad K."/>
            <person name="Singh A."/>
            <person name="Dalal V."/>
            <person name="Srivastava S."/>
            <person name="Dixit A."/>
            <person name="Pal A.K."/>
            <person name="Ghazi I.A."/>
            <person name="Yadav M."/>
            <person name="Pandit A."/>
            <person name="Bhargava A."/>
            <person name="Sureshbabu K."/>
            <person name="Batra K."/>
            <person name="Sharma T.R."/>
            <person name="Mohapatra T."/>
            <person name="Singh N.K."/>
            <person name="Messing J."/>
            <person name="Nelson A.B."/>
            <person name="Fuks G."/>
            <person name="Kavchok S."/>
            <person name="Keizer G."/>
            <person name="Linton E."/>
            <person name="Llaca V."/>
            <person name="Song R."/>
            <person name="Tanyolac B."/>
            <person name="Young S."/>
            <person name="Ho-Il K."/>
            <person name="Hahn J.H."/>
            <person name="Sangsakoo G."/>
            <person name="Vanavichit A."/>
            <person name="de Mattos Luiz.A.T."/>
            <person name="Zimmer P.D."/>
            <person name="Malone G."/>
            <person name="Dellagostin O."/>
            <person name="de Oliveira A.C."/>
            <person name="Bevan M."/>
            <person name="Bancroft I."/>
            <person name="Minx P."/>
            <person name="Cordum H."/>
            <person name="Wilson R."/>
            <person name="Cheng Z."/>
            <person name="Jin W."/>
            <person name="Jiang J."/>
            <person name="Leong S.A."/>
            <person name="Iwama H."/>
            <person name="Gojobori T."/>
            <person name="Itoh T."/>
            <person name="Niimura Y."/>
            <person name="Fujii Y."/>
            <person name="Habara T."/>
            <person name="Sakai H."/>
            <person name="Sato Y."/>
            <person name="Wilson G."/>
            <person name="Kumar K."/>
            <person name="McCouch S."/>
            <person name="Juretic N."/>
            <person name="Hoen D."/>
            <person name="Wright S."/>
            <person name="Bruskiewich R."/>
            <person name="Bureau T."/>
            <person name="Miyao A."/>
            <person name="Hirochika H."/>
            <person name="Nishikawa T."/>
            <person name="Kadowaki K."/>
            <person name="Sugiura M."/>
            <person name="Burr B."/>
            <person name="Sasaki T."/>
        </authorList>
    </citation>
    <scope>NUCLEOTIDE SEQUENCE [LARGE SCALE GENOMIC DNA]</scope>
    <source>
        <strain evidence="3">cv. Nipponbare</strain>
    </source>
</reference>
<dbReference type="PANTHER" id="PTHR47125:SF7">
    <property type="entry name" value="OS01G0875300 PROTEIN"/>
    <property type="match status" value="1"/>
</dbReference>
<dbReference type="Pfam" id="PF00582">
    <property type="entry name" value="Usp"/>
    <property type="match status" value="1"/>
</dbReference>
<dbReference type="SUPFAM" id="SSF52402">
    <property type="entry name" value="Adenine nucleotide alpha hydrolases-like"/>
    <property type="match status" value="1"/>
</dbReference>
<dbReference type="PaxDb" id="39947-A0A0P0VB72"/>
<dbReference type="InterPro" id="IPR006016">
    <property type="entry name" value="UspA"/>
</dbReference>
<dbReference type="SMR" id="A0A0P0VB72"/>
<evidence type="ECO:0000259" key="1">
    <source>
        <dbReference type="Pfam" id="PF00582"/>
    </source>
</evidence>
<dbReference type="InParanoid" id="A0A0P0VB72"/>